<dbReference type="AlphaFoldDB" id="A0A839EVW0"/>
<dbReference type="RefSeq" id="WP_182530979.1">
    <property type="nucleotide sequence ID" value="NZ_JACGXL010000003.1"/>
</dbReference>
<sequence>MKGSSTAIPLRVLAHALGIAAIVGIPFLFVAVNQVRRACGEHLFGSRQDFCSASELARWLLALPALAQLGIVATIVAIAVLVRGLLRRLAA</sequence>
<accession>A0A839EVW0</accession>
<protein>
    <submittedName>
        <fullName evidence="2">Uncharacterized protein</fullName>
    </submittedName>
</protein>
<keyword evidence="1" id="KW-1133">Transmembrane helix</keyword>
<reference evidence="2 3" key="1">
    <citation type="submission" date="2020-07" db="EMBL/GenBank/DDBJ databases">
        <title>Genomic Encyclopedia of Type Strains, Phase IV (KMG-V): Genome sequencing to study the core and pangenomes of soil and plant-associated prokaryotes.</title>
        <authorList>
            <person name="Whitman W."/>
        </authorList>
    </citation>
    <scope>NUCLEOTIDE SEQUENCE [LARGE SCALE GENOMIC DNA]</scope>
    <source>
        <strain evidence="2 3">RH2WT43</strain>
    </source>
</reference>
<keyword evidence="1" id="KW-0812">Transmembrane</keyword>
<keyword evidence="1" id="KW-0472">Membrane</keyword>
<comment type="caution">
    <text evidence="2">The sequence shown here is derived from an EMBL/GenBank/DDBJ whole genome shotgun (WGS) entry which is preliminary data.</text>
</comment>
<gene>
    <name evidence="2" type="ORF">FHW12_002119</name>
</gene>
<dbReference type="EMBL" id="JACGXL010000003">
    <property type="protein sequence ID" value="MBA8887895.1"/>
    <property type="molecule type" value="Genomic_DNA"/>
</dbReference>
<evidence type="ECO:0000313" key="2">
    <source>
        <dbReference type="EMBL" id="MBA8887895.1"/>
    </source>
</evidence>
<feature type="transmembrane region" description="Helical" evidence="1">
    <location>
        <begin position="65"/>
        <end position="86"/>
    </location>
</feature>
<evidence type="ECO:0000313" key="3">
    <source>
        <dbReference type="Proteomes" id="UP000550401"/>
    </source>
</evidence>
<name>A0A839EVW0_9GAMM</name>
<organism evidence="2 3">
    <name type="scientific">Dokdonella fugitiva</name>
    <dbReference type="NCBI Taxonomy" id="328517"/>
    <lineage>
        <taxon>Bacteria</taxon>
        <taxon>Pseudomonadati</taxon>
        <taxon>Pseudomonadota</taxon>
        <taxon>Gammaproteobacteria</taxon>
        <taxon>Lysobacterales</taxon>
        <taxon>Rhodanobacteraceae</taxon>
        <taxon>Dokdonella</taxon>
    </lineage>
</organism>
<dbReference type="Proteomes" id="UP000550401">
    <property type="component" value="Unassembled WGS sequence"/>
</dbReference>
<feature type="transmembrane region" description="Helical" evidence="1">
    <location>
        <begin position="12"/>
        <end position="32"/>
    </location>
</feature>
<keyword evidence="3" id="KW-1185">Reference proteome</keyword>
<evidence type="ECO:0000256" key="1">
    <source>
        <dbReference type="SAM" id="Phobius"/>
    </source>
</evidence>
<proteinExistence type="predicted"/>